<sequence>MSVSSTSHRVSDPSSQSRIQSNVRYLPAPSRRPPDIAPEAVAFQSDSCAVEHAPVPPVARGMVWLLVLVIATAIGWACFAKLDRVVSTTGRLITPIPKLVIQPLEISSVRKINVEPGQTVRKGDVLAELDPTFVQADQAQLEKRRESLEARIARLRAEVIDADFAVGAGAGSDYLVQQALFAQRRRELDMKLASADQQLAQIDAALAGTRTSAGLLNNQLTLARDLEQMREKLAANGNVARSVLLETRQRRLEVEVAQKAATDKLTELQHQGEALRAQRAGFLEEWHRTAAEELIAARTDHGDIVEQIQKAERKSSLVLLRAPEDAVVLEVADRSAGAVVQEAETLITLVPLNTTLEAEIEINASDVGSVAVDDKVRVKLDAFPFQRHGLLQGRLRTLSEDAFVRRPDEARGEGPANYYRARVELTTTQLRNVPEHNRLLPGMGVRGEILVGDRRVITYFLYPLIRALDESLREPV</sequence>
<feature type="domain" description="AprE-like beta-barrel" evidence="12">
    <location>
        <begin position="357"/>
        <end position="450"/>
    </location>
</feature>
<dbReference type="InterPro" id="IPR058982">
    <property type="entry name" value="Beta-barrel_AprE"/>
</dbReference>
<keyword evidence="5 9" id="KW-0997">Cell inner membrane</keyword>
<evidence type="ECO:0000256" key="8">
    <source>
        <dbReference type="ARBA" id="ARBA00023136"/>
    </source>
</evidence>
<dbReference type="GO" id="GO:0005886">
    <property type="term" value="C:plasma membrane"/>
    <property type="evidence" value="ECO:0007669"/>
    <property type="project" value="UniProtKB-SubCell"/>
</dbReference>
<dbReference type="NCBIfam" id="TIGR01843">
    <property type="entry name" value="type_I_hlyD"/>
    <property type="match status" value="1"/>
</dbReference>
<evidence type="ECO:0000256" key="1">
    <source>
        <dbReference type="ARBA" id="ARBA00004377"/>
    </source>
</evidence>
<feature type="domain" description="AprE-like long alpha-helical hairpin" evidence="11">
    <location>
        <begin position="134"/>
        <end position="312"/>
    </location>
</feature>
<dbReference type="GO" id="GO:0015031">
    <property type="term" value="P:protein transport"/>
    <property type="evidence" value="ECO:0007669"/>
    <property type="project" value="InterPro"/>
</dbReference>
<dbReference type="Proteomes" id="UP000019486">
    <property type="component" value="Unassembled WGS sequence"/>
</dbReference>
<dbReference type="Pfam" id="PF25994">
    <property type="entry name" value="HH_AprE"/>
    <property type="match status" value="1"/>
</dbReference>
<dbReference type="PANTHER" id="PTHR30386:SF26">
    <property type="entry name" value="TRANSPORT PROTEIN COMB"/>
    <property type="match status" value="1"/>
</dbReference>
<dbReference type="AlphaFoldDB" id="W9GWA6"/>
<protein>
    <recommendedName>
        <fullName evidence="9">Membrane fusion protein (MFP) family protein</fullName>
    </recommendedName>
</protein>
<evidence type="ECO:0000256" key="9">
    <source>
        <dbReference type="RuleBase" id="RU365093"/>
    </source>
</evidence>
<keyword evidence="8" id="KW-0472">Membrane</keyword>
<proteinExistence type="inferred from homology"/>
<dbReference type="Gene3D" id="2.40.30.170">
    <property type="match status" value="1"/>
</dbReference>
<evidence type="ECO:0000256" key="10">
    <source>
        <dbReference type="SAM" id="MobiDB-lite"/>
    </source>
</evidence>
<dbReference type="InterPro" id="IPR058781">
    <property type="entry name" value="HH_AprE-like"/>
</dbReference>
<comment type="caution">
    <text evidence="13">The sequence shown here is derived from an EMBL/GenBank/DDBJ whole genome shotgun (WGS) entry which is preliminary data.</text>
</comment>
<dbReference type="Gene3D" id="1.10.287.470">
    <property type="entry name" value="Helix hairpin bin"/>
    <property type="match status" value="1"/>
</dbReference>
<dbReference type="STRING" id="1385369.N825_14330"/>
<evidence type="ECO:0000256" key="6">
    <source>
        <dbReference type="ARBA" id="ARBA00022692"/>
    </source>
</evidence>
<dbReference type="RefSeq" id="WP_051512810.1">
    <property type="nucleotide sequence ID" value="NZ_AVFL01000020.1"/>
</dbReference>
<dbReference type="PRINTS" id="PR01490">
    <property type="entry name" value="RTXTOXIND"/>
</dbReference>
<dbReference type="Gene3D" id="2.40.50.100">
    <property type="match status" value="1"/>
</dbReference>
<evidence type="ECO:0000256" key="7">
    <source>
        <dbReference type="ARBA" id="ARBA00022989"/>
    </source>
</evidence>
<feature type="region of interest" description="Disordered" evidence="10">
    <location>
        <begin position="1"/>
        <end position="33"/>
    </location>
</feature>
<accession>W9GWA6</accession>
<evidence type="ECO:0000256" key="3">
    <source>
        <dbReference type="ARBA" id="ARBA00022448"/>
    </source>
</evidence>
<comment type="similarity">
    <text evidence="2 9">Belongs to the membrane fusion protein (MFP) (TC 8.A.1) family.</text>
</comment>
<gene>
    <name evidence="13" type="ORF">N825_14330</name>
</gene>
<keyword evidence="14" id="KW-1185">Reference proteome</keyword>
<dbReference type="InterPro" id="IPR050739">
    <property type="entry name" value="MFP"/>
</dbReference>
<dbReference type="InterPro" id="IPR010129">
    <property type="entry name" value="T1SS_HlyD"/>
</dbReference>
<keyword evidence="3 9" id="KW-0813">Transport</keyword>
<evidence type="ECO:0000313" key="14">
    <source>
        <dbReference type="Proteomes" id="UP000019486"/>
    </source>
</evidence>
<evidence type="ECO:0000259" key="11">
    <source>
        <dbReference type="Pfam" id="PF25994"/>
    </source>
</evidence>
<comment type="subcellular location">
    <subcellularLocation>
        <location evidence="1 9">Cell inner membrane</location>
        <topology evidence="1 9">Single-pass membrane protein</topology>
    </subcellularLocation>
</comment>
<dbReference type="EMBL" id="AVFL01000020">
    <property type="protein sequence ID" value="EWY38099.1"/>
    <property type="molecule type" value="Genomic_DNA"/>
</dbReference>
<dbReference type="PATRIC" id="fig|1385369.3.peg.4739"/>
<keyword evidence="4 9" id="KW-1003">Cell membrane</keyword>
<reference evidence="13 14" key="1">
    <citation type="submission" date="2013-08" db="EMBL/GenBank/DDBJ databases">
        <title>The genome sequence of Skermanella stibiiresistens.</title>
        <authorList>
            <person name="Zhu W."/>
            <person name="Wang G."/>
        </authorList>
    </citation>
    <scope>NUCLEOTIDE SEQUENCE [LARGE SCALE GENOMIC DNA]</scope>
    <source>
        <strain evidence="13 14">SB22</strain>
    </source>
</reference>
<keyword evidence="7" id="KW-1133">Transmembrane helix</keyword>
<dbReference type="PANTHER" id="PTHR30386">
    <property type="entry name" value="MEMBRANE FUSION SUBUNIT OF EMRAB-TOLC MULTIDRUG EFFLUX PUMP"/>
    <property type="match status" value="1"/>
</dbReference>
<dbReference type="OrthoDB" id="9810980at2"/>
<feature type="compositionally biased region" description="Polar residues" evidence="10">
    <location>
        <begin position="1"/>
        <end position="23"/>
    </location>
</feature>
<dbReference type="Pfam" id="PF26002">
    <property type="entry name" value="Beta-barrel_AprE"/>
    <property type="match status" value="1"/>
</dbReference>
<evidence type="ECO:0000256" key="5">
    <source>
        <dbReference type="ARBA" id="ARBA00022519"/>
    </source>
</evidence>
<name>W9GWA6_9PROT</name>
<evidence type="ECO:0000259" key="12">
    <source>
        <dbReference type="Pfam" id="PF26002"/>
    </source>
</evidence>
<evidence type="ECO:0000256" key="4">
    <source>
        <dbReference type="ARBA" id="ARBA00022475"/>
    </source>
</evidence>
<keyword evidence="6" id="KW-0812">Transmembrane</keyword>
<organism evidence="13 14">
    <name type="scientific">Skermanella stibiiresistens SB22</name>
    <dbReference type="NCBI Taxonomy" id="1385369"/>
    <lineage>
        <taxon>Bacteria</taxon>
        <taxon>Pseudomonadati</taxon>
        <taxon>Pseudomonadota</taxon>
        <taxon>Alphaproteobacteria</taxon>
        <taxon>Rhodospirillales</taxon>
        <taxon>Azospirillaceae</taxon>
        <taxon>Skermanella</taxon>
    </lineage>
</organism>
<evidence type="ECO:0000313" key="13">
    <source>
        <dbReference type="EMBL" id="EWY38099.1"/>
    </source>
</evidence>
<evidence type="ECO:0000256" key="2">
    <source>
        <dbReference type="ARBA" id="ARBA00009477"/>
    </source>
</evidence>